<accession>A0ABP4YF20</accession>
<dbReference type="RefSeq" id="WP_344296122.1">
    <property type="nucleotide sequence ID" value="NZ_BAAANJ010000007.1"/>
</dbReference>
<comment type="caution">
    <text evidence="1">The sequence shown here is derived from an EMBL/GenBank/DDBJ whole genome shotgun (WGS) entry which is preliminary data.</text>
</comment>
<sequence length="45" mass="5070">MAGRPRLAIGTYGSIQTTESARGRFRALTRFRDWDGQTRQVGDRG</sequence>
<gene>
    <name evidence="1" type="ORF">GCM10009749_21980</name>
</gene>
<dbReference type="EMBL" id="BAAANJ010000007">
    <property type="protein sequence ID" value="GAA1812377.1"/>
    <property type="molecule type" value="Genomic_DNA"/>
</dbReference>
<evidence type="ECO:0008006" key="3">
    <source>
        <dbReference type="Google" id="ProtNLM"/>
    </source>
</evidence>
<reference evidence="2" key="1">
    <citation type="journal article" date="2019" name="Int. J. Syst. Evol. Microbiol.">
        <title>The Global Catalogue of Microorganisms (GCM) 10K type strain sequencing project: providing services to taxonomists for standard genome sequencing and annotation.</title>
        <authorList>
            <consortium name="The Broad Institute Genomics Platform"/>
            <consortium name="The Broad Institute Genome Sequencing Center for Infectious Disease"/>
            <person name="Wu L."/>
            <person name="Ma J."/>
        </authorList>
    </citation>
    <scope>NUCLEOTIDE SEQUENCE [LARGE SCALE GENOMIC DNA]</scope>
    <source>
        <strain evidence="2">JCM 14322</strain>
    </source>
</reference>
<name>A0ABP4YF20_9MICO</name>
<proteinExistence type="predicted"/>
<evidence type="ECO:0000313" key="2">
    <source>
        <dbReference type="Proteomes" id="UP001500002"/>
    </source>
</evidence>
<evidence type="ECO:0000313" key="1">
    <source>
        <dbReference type="EMBL" id="GAA1812377.1"/>
    </source>
</evidence>
<keyword evidence="2" id="KW-1185">Reference proteome</keyword>
<organism evidence="1 2">
    <name type="scientific">Agromyces neolithicus</name>
    <dbReference type="NCBI Taxonomy" id="269420"/>
    <lineage>
        <taxon>Bacteria</taxon>
        <taxon>Bacillati</taxon>
        <taxon>Actinomycetota</taxon>
        <taxon>Actinomycetes</taxon>
        <taxon>Micrococcales</taxon>
        <taxon>Microbacteriaceae</taxon>
        <taxon>Agromyces</taxon>
    </lineage>
</organism>
<dbReference type="Proteomes" id="UP001500002">
    <property type="component" value="Unassembled WGS sequence"/>
</dbReference>
<protein>
    <recommendedName>
        <fullName evidence="3">Aldo/keto reductase</fullName>
    </recommendedName>
</protein>